<feature type="region of interest" description="Disordered" evidence="1">
    <location>
        <begin position="579"/>
        <end position="600"/>
    </location>
</feature>
<keyword evidence="2" id="KW-0472">Membrane</keyword>
<proteinExistence type="predicted"/>
<dbReference type="InterPro" id="IPR036719">
    <property type="entry name" value="Neuro-gated_channel_TM_sf"/>
</dbReference>
<feature type="transmembrane region" description="Helical" evidence="2">
    <location>
        <begin position="385"/>
        <end position="406"/>
    </location>
</feature>
<organism evidence="3 4">
    <name type="scientific">Lagenidium giganteum</name>
    <dbReference type="NCBI Taxonomy" id="4803"/>
    <lineage>
        <taxon>Eukaryota</taxon>
        <taxon>Sar</taxon>
        <taxon>Stramenopiles</taxon>
        <taxon>Oomycota</taxon>
        <taxon>Peronosporomycetes</taxon>
        <taxon>Pythiales</taxon>
        <taxon>Pythiaceae</taxon>
    </lineage>
</organism>
<dbReference type="AlphaFoldDB" id="A0AAV2YP99"/>
<evidence type="ECO:0000313" key="4">
    <source>
        <dbReference type="Proteomes" id="UP001146120"/>
    </source>
</evidence>
<feature type="transmembrane region" description="Helical" evidence="2">
    <location>
        <begin position="352"/>
        <end position="373"/>
    </location>
</feature>
<reference evidence="3" key="1">
    <citation type="submission" date="2022-11" db="EMBL/GenBank/DDBJ databases">
        <authorList>
            <person name="Morgan W.R."/>
            <person name="Tartar A."/>
        </authorList>
    </citation>
    <scope>NUCLEOTIDE SEQUENCE</scope>
    <source>
        <strain evidence="3">ARSEF 373</strain>
    </source>
</reference>
<dbReference type="Proteomes" id="UP001146120">
    <property type="component" value="Unassembled WGS sequence"/>
</dbReference>
<feature type="compositionally biased region" description="Low complexity" evidence="1">
    <location>
        <begin position="582"/>
        <end position="600"/>
    </location>
</feature>
<keyword evidence="2" id="KW-1133">Transmembrane helix</keyword>
<reference evidence="3" key="2">
    <citation type="journal article" date="2023" name="Microbiol Resour">
        <title>Decontamination and Annotation of the Draft Genome Sequence of the Oomycete Lagenidium giganteum ARSEF 373.</title>
        <authorList>
            <person name="Morgan W.R."/>
            <person name="Tartar A."/>
        </authorList>
    </citation>
    <scope>NUCLEOTIDE SEQUENCE</scope>
    <source>
        <strain evidence="3">ARSEF 373</strain>
    </source>
</reference>
<dbReference type="GO" id="GO:0016020">
    <property type="term" value="C:membrane"/>
    <property type="evidence" value="ECO:0007669"/>
    <property type="project" value="InterPro"/>
</dbReference>
<dbReference type="GO" id="GO:0005216">
    <property type="term" value="F:monoatomic ion channel activity"/>
    <property type="evidence" value="ECO:0007669"/>
    <property type="project" value="InterPro"/>
</dbReference>
<comment type="caution">
    <text evidence="3">The sequence shown here is derived from an EMBL/GenBank/DDBJ whole genome shotgun (WGS) entry which is preliminary data.</text>
</comment>
<dbReference type="InterPro" id="IPR038050">
    <property type="entry name" value="Neuro_actylchol_rec"/>
</dbReference>
<protein>
    <submittedName>
        <fullName evidence="3">Uncharacterized protein</fullName>
    </submittedName>
</protein>
<keyword evidence="4" id="KW-1185">Reference proteome</keyword>
<dbReference type="InterPro" id="IPR006201">
    <property type="entry name" value="Neur_channel"/>
</dbReference>
<accession>A0AAV2YP99</accession>
<evidence type="ECO:0000313" key="3">
    <source>
        <dbReference type="EMBL" id="DAZ96877.1"/>
    </source>
</evidence>
<keyword evidence="2" id="KW-0812">Transmembrane</keyword>
<evidence type="ECO:0000256" key="1">
    <source>
        <dbReference type="SAM" id="MobiDB-lite"/>
    </source>
</evidence>
<feature type="transmembrane region" description="Helical" evidence="2">
    <location>
        <begin position="454"/>
        <end position="476"/>
    </location>
</feature>
<dbReference type="SUPFAM" id="SSF90112">
    <property type="entry name" value="Neurotransmitter-gated ion-channel transmembrane pore"/>
    <property type="match status" value="1"/>
</dbReference>
<evidence type="ECO:0000256" key="2">
    <source>
        <dbReference type="SAM" id="Phobius"/>
    </source>
</evidence>
<dbReference type="PANTHER" id="PTHR18945">
    <property type="entry name" value="NEUROTRANSMITTER GATED ION CHANNEL"/>
    <property type="match status" value="1"/>
</dbReference>
<dbReference type="EMBL" id="DAKRPA010000153">
    <property type="protein sequence ID" value="DAZ96877.1"/>
    <property type="molecule type" value="Genomic_DNA"/>
</dbReference>
<sequence>MATAAQEWSTTVRSHGLRFEHVTADKGATKQLLLHLTCELESPIPLEHLVHSDFLCLGGRLGGVWRLRHLDDTRRHVECVAWQATELTADQVNALDSDTKRPLFDWQMQLGVWEDRNHWFLRPLELPENAIVTNADGTAQPLATDVKLLAGFTPLRAHVDVTSITSVETVEQTFAADVTWSVSLRAVTTTSDEAMLHEFLDQLGFDADAFELQNLGDAQSEYDIKSAFSAAGQVHFLNALAPKETTVQDVLHWTLTRRVVGTFHEEMLLHDFPFDRQKITFTLACGRGLPACLTVAPRSIEPGHFDDGNFKLSNVFRVVYGSNIFVGAVDDQGATKSIRFELMLERDGGYHLANVAFPSAIITYLCFLSYAPLASGELMDTGSRLQIVLTLVLTAVAFKNNVAMLLPQVSYFTTLDKYVMMCFLVACVVTIENALFPVMVAWLGSQDLQETAFLGHSIGFFTIVNVVWGMYTLRWLRQRQNLSSRLLLAHEYLRVVSTVLPSNHREVLEGFLCAKGVASGDLPQFLTVPSTGDVFVQLPAGTERSDNSAENNSVQSNMRKQALRDLKALEDWHASLVNAEKASSTASTPPTSSYASSSDTPPCALTIQEVLPASTQAAASC</sequence>
<gene>
    <name evidence="3" type="ORF">N0F65_008838</name>
</gene>
<dbReference type="Gene3D" id="1.20.58.390">
    <property type="entry name" value="Neurotransmitter-gated ion-channel transmembrane domain"/>
    <property type="match status" value="1"/>
</dbReference>
<dbReference type="GO" id="GO:0004888">
    <property type="term" value="F:transmembrane signaling receptor activity"/>
    <property type="evidence" value="ECO:0007669"/>
    <property type="project" value="InterPro"/>
</dbReference>
<feature type="transmembrane region" description="Helical" evidence="2">
    <location>
        <begin position="418"/>
        <end position="442"/>
    </location>
</feature>
<name>A0AAV2YP99_9STRA</name>